<dbReference type="AlphaFoldDB" id="A0A9D2PFD7"/>
<evidence type="ECO:0000313" key="6">
    <source>
        <dbReference type="EMBL" id="HJC47823.1"/>
    </source>
</evidence>
<sequence>MKEYVVFDLEWNQNPYGKEMPGKHLTFEIIEIGAVKLNENMEVISTFSRLVRPQVYRELHYKISQVTHITMDELRQNGQPFEEVMKAFEEWCGAEAVYCTWGPMDLTELQKNVAYFGMENPFPNPLLYYDIQKLYGLLEKDGKEKAALDTAVKELGIEEDRPFHQAFDDACYTAEVMKRLDWEKAEPYISMDYYRLPQNRKEEVFLRFPQYTKYVSRVFDTREEAIADRRVTDMVCTVCRKTMKKKIWWFPSGQRAYLCLSGCREHGLHKGKIHIRRAENGKVFVVKTIKPVDEEGAAEISLKKEEERKKRNERNRQKRIERKKHKKEA</sequence>
<dbReference type="GO" id="GO:0000175">
    <property type="term" value="F:3'-5'-RNA exonuclease activity"/>
    <property type="evidence" value="ECO:0007669"/>
    <property type="project" value="InterPro"/>
</dbReference>
<dbReference type="PANTHER" id="PTHR23044">
    <property type="entry name" value="3'-5' EXONUCLEASE ERI1-RELATED"/>
    <property type="match status" value="1"/>
</dbReference>
<keyword evidence="2" id="KW-0378">Hydrolase</keyword>
<evidence type="ECO:0000256" key="2">
    <source>
        <dbReference type="ARBA" id="ARBA00022801"/>
    </source>
</evidence>
<dbReference type="Pfam" id="PF00929">
    <property type="entry name" value="RNase_T"/>
    <property type="match status" value="1"/>
</dbReference>
<protein>
    <submittedName>
        <fullName evidence="6">Exonuclease domain-containing protein</fullName>
    </submittedName>
</protein>
<dbReference type="InterPro" id="IPR013520">
    <property type="entry name" value="Ribonucl_H"/>
</dbReference>
<dbReference type="InterPro" id="IPR036397">
    <property type="entry name" value="RNaseH_sf"/>
</dbReference>
<name>A0A9D2PFD7_9FIRM</name>
<evidence type="ECO:0000259" key="5">
    <source>
        <dbReference type="SMART" id="SM00479"/>
    </source>
</evidence>
<dbReference type="SUPFAM" id="SSF53098">
    <property type="entry name" value="Ribonuclease H-like"/>
    <property type="match status" value="1"/>
</dbReference>
<dbReference type="PANTHER" id="PTHR23044:SF61">
    <property type="entry name" value="3'-5' EXORIBONUCLEASE 1-RELATED"/>
    <property type="match status" value="1"/>
</dbReference>
<proteinExistence type="predicted"/>
<dbReference type="SMART" id="SM00479">
    <property type="entry name" value="EXOIII"/>
    <property type="match status" value="1"/>
</dbReference>
<feature type="region of interest" description="Disordered" evidence="4">
    <location>
        <begin position="300"/>
        <end position="329"/>
    </location>
</feature>
<organism evidence="6 7">
    <name type="scientific">Candidatus Lachnoclostridium pullistercoris</name>
    <dbReference type="NCBI Taxonomy" id="2838632"/>
    <lineage>
        <taxon>Bacteria</taxon>
        <taxon>Bacillati</taxon>
        <taxon>Bacillota</taxon>
        <taxon>Clostridia</taxon>
        <taxon>Lachnospirales</taxon>
        <taxon>Lachnospiraceae</taxon>
    </lineage>
</organism>
<accession>A0A9D2PFD7</accession>
<evidence type="ECO:0000256" key="4">
    <source>
        <dbReference type="SAM" id="MobiDB-lite"/>
    </source>
</evidence>
<evidence type="ECO:0000313" key="7">
    <source>
        <dbReference type="Proteomes" id="UP000823883"/>
    </source>
</evidence>
<reference evidence="6" key="2">
    <citation type="submission" date="2021-04" db="EMBL/GenBank/DDBJ databases">
        <authorList>
            <person name="Gilroy R."/>
        </authorList>
    </citation>
    <scope>NUCLEOTIDE SEQUENCE</scope>
    <source>
        <strain evidence="6">CHK183-5548</strain>
    </source>
</reference>
<keyword evidence="1" id="KW-0540">Nuclease</keyword>
<evidence type="ECO:0000256" key="1">
    <source>
        <dbReference type="ARBA" id="ARBA00022722"/>
    </source>
</evidence>
<feature type="compositionally biased region" description="Basic residues" evidence="4">
    <location>
        <begin position="311"/>
        <end position="329"/>
    </location>
</feature>
<dbReference type="InterPro" id="IPR012337">
    <property type="entry name" value="RNaseH-like_sf"/>
</dbReference>
<dbReference type="CDD" id="cd06133">
    <property type="entry name" value="ERI-1_3'hExo_like"/>
    <property type="match status" value="1"/>
</dbReference>
<dbReference type="Gene3D" id="3.30.420.10">
    <property type="entry name" value="Ribonuclease H-like superfamily/Ribonuclease H"/>
    <property type="match status" value="1"/>
</dbReference>
<dbReference type="InterPro" id="IPR051274">
    <property type="entry name" value="3-5_Exoribonuclease"/>
</dbReference>
<keyword evidence="3 6" id="KW-0269">Exonuclease</keyword>
<dbReference type="GO" id="GO:0003676">
    <property type="term" value="F:nucleic acid binding"/>
    <property type="evidence" value="ECO:0007669"/>
    <property type="project" value="InterPro"/>
</dbReference>
<reference evidence="6" key="1">
    <citation type="journal article" date="2021" name="PeerJ">
        <title>Extensive microbial diversity within the chicken gut microbiome revealed by metagenomics and culture.</title>
        <authorList>
            <person name="Gilroy R."/>
            <person name="Ravi A."/>
            <person name="Getino M."/>
            <person name="Pursley I."/>
            <person name="Horton D.L."/>
            <person name="Alikhan N.F."/>
            <person name="Baker D."/>
            <person name="Gharbi K."/>
            <person name="Hall N."/>
            <person name="Watson M."/>
            <person name="Adriaenssens E.M."/>
            <person name="Foster-Nyarko E."/>
            <person name="Jarju S."/>
            <person name="Secka A."/>
            <person name="Antonio M."/>
            <person name="Oren A."/>
            <person name="Chaudhuri R.R."/>
            <person name="La Ragione R."/>
            <person name="Hildebrand F."/>
            <person name="Pallen M.J."/>
        </authorList>
    </citation>
    <scope>NUCLEOTIDE SEQUENCE</scope>
    <source>
        <strain evidence="6">CHK183-5548</strain>
    </source>
</reference>
<gene>
    <name evidence="6" type="ORF">IAA04_07210</name>
</gene>
<dbReference type="InterPro" id="IPR047201">
    <property type="entry name" value="ERI-1_3'hExo-like"/>
</dbReference>
<dbReference type="Proteomes" id="UP000823883">
    <property type="component" value="Unassembled WGS sequence"/>
</dbReference>
<evidence type="ECO:0000256" key="3">
    <source>
        <dbReference type="ARBA" id="ARBA00022839"/>
    </source>
</evidence>
<dbReference type="EMBL" id="DWWL01000046">
    <property type="protein sequence ID" value="HJC47823.1"/>
    <property type="molecule type" value="Genomic_DNA"/>
</dbReference>
<feature type="domain" description="Exonuclease" evidence="5">
    <location>
        <begin position="3"/>
        <end position="186"/>
    </location>
</feature>
<feature type="compositionally biased region" description="Basic and acidic residues" evidence="4">
    <location>
        <begin position="301"/>
        <end position="310"/>
    </location>
</feature>
<comment type="caution">
    <text evidence="6">The sequence shown here is derived from an EMBL/GenBank/DDBJ whole genome shotgun (WGS) entry which is preliminary data.</text>
</comment>